<keyword evidence="1" id="KW-0175">Coiled coil</keyword>
<feature type="coiled-coil region" evidence="1">
    <location>
        <begin position="577"/>
        <end position="614"/>
    </location>
</feature>
<dbReference type="GO" id="GO:0019902">
    <property type="term" value="F:phosphatase binding"/>
    <property type="evidence" value="ECO:0007669"/>
    <property type="project" value="TreeGrafter"/>
</dbReference>
<protein>
    <recommendedName>
        <fullName evidence="5">Sfi1 spindle body domain-containing protein</fullName>
    </recommendedName>
</protein>
<keyword evidence="4" id="KW-1185">Reference proteome</keyword>
<evidence type="ECO:0008006" key="5">
    <source>
        <dbReference type="Google" id="ProtNLM"/>
    </source>
</evidence>
<evidence type="ECO:0000313" key="4">
    <source>
        <dbReference type="Proteomes" id="UP001165082"/>
    </source>
</evidence>
<feature type="non-terminal residue" evidence="3">
    <location>
        <position position="1978"/>
    </location>
</feature>
<evidence type="ECO:0000313" key="3">
    <source>
        <dbReference type="EMBL" id="GMH51518.1"/>
    </source>
</evidence>
<dbReference type="InterPro" id="IPR052270">
    <property type="entry name" value="CACF_protein"/>
</dbReference>
<feature type="coiled-coil region" evidence="1">
    <location>
        <begin position="1057"/>
        <end position="1084"/>
    </location>
</feature>
<dbReference type="OrthoDB" id="194175at2759"/>
<organism evidence="3 4">
    <name type="scientific">Triparma retinervis</name>
    <dbReference type="NCBI Taxonomy" id="2557542"/>
    <lineage>
        <taxon>Eukaryota</taxon>
        <taxon>Sar</taxon>
        <taxon>Stramenopiles</taxon>
        <taxon>Ochrophyta</taxon>
        <taxon>Bolidophyceae</taxon>
        <taxon>Parmales</taxon>
        <taxon>Triparmaceae</taxon>
        <taxon>Triparma</taxon>
    </lineage>
</organism>
<comment type="caution">
    <text evidence="3">The sequence shown here is derived from an EMBL/GenBank/DDBJ whole genome shotgun (WGS) entry which is preliminary data.</text>
</comment>
<gene>
    <name evidence="3" type="ORF">TrRE_jg2619</name>
</gene>
<feature type="coiled-coil region" evidence="1">
    <location>
        <begin position="355"/>
        <end position="432"/>
    </location>
</feature>
<proteinExistence type="predicted"/>
<feature type="coiled-coil region" evidence="1">
    <location>
        <begin position="1394"/>
        <end position="1428"/>
    </location>
</feature>
<sequence>MSKDSKHFLELVIQKLCHCWRRKQALDLLRCFNMWARRTLEIDLKSAREIKSLRKEVKTANERVTVFVETLMDEDDDEDVENLTPQQAESLLRERWQKRVDLERATRKRNMKKMISLFKHKSLYRCYVNWKNYTQSQKNELALKLKSSSIFLHRLQNNDIAVRFSTWRSFWFERKKLRKFIKRFTGGRDHRMKDMAFRLLRKNWIAENAQDQQFESANKEELLEQVHALNAELTILKSQMGDILTEKRERAMKNMERYIATWKNQCLVKTFAAWDKFVQERLGQKRLLRKTIVRMLNAKIVSAFEEWKEQVGAVIRAEYLTKKVLTRLTNIKQASAFSRWKLQISRAKELEEKARAATTQTFAQMEEIIDALQRKVDQYEGTMGTNEELQGKVEMLESQLTLLQGQLGGAKAAAAEAAQKNAKKLIQNMINKSLTTTFMAWKSFASSGRENKIKVQRFLVKVHKAGLYRCWTSWLALHLEKKKHKLIVKKFVARMSNATAIKILQSWGSYSKERKRHKLVLKRFATRLRNSRALSAFASWIEYLNARRRLKYLAHKIMNRLENGKLFGAWLTWMSHFDAHREREEEIEKERLELERLEEEKKFLSAQEAKEMQAKEERARRFIQKVMNKALGDTLSAWKDFAAEQKRNKILIRRFLKKLLNKALASSYSSWIEYIDARRFLRNFMKRMLGGKRLNTLRFKMKQWREFTVEMRNLEMEHGSNSLHELVDSLSKKVQELEAQNKILTSSLGETKLAKMEAAKRNMKNKIQTMIMGALQTTFQGWTKYVAVTKEERTKVKRFLAKINNSTATKCFAAWASVINDNKRQAFIIKKVAARMQNGVLVRVINAWRGFAQNSVREKVMLARFAKRLKNSAMISSFASWQEWIGLRQRLRYLTQKIVNRITNSEVFAAFNLWSGFVEQQMKEERFRKELQFMGIQEREAAEQILKDKERRRQKALEAIQKSLHGALAKTFIALKNHAAERKVERVKIARFLTKLKNRAAVSALSTWVDYCENRRFLRGIINRFVFGKAVRLQSAAWRHWKDTHAGLKQLELEHGTVELEDLVAKLKADLERVVAQNELLMNNLGEVKRAKMEAAERNMKIKIQAWMNACLVKTFQGWVTFVKAEKEERTKLQRFVARIVNGTMVKVFGAWAQWAAESKRYATVVTRFKAKLQNGVVFRILMSWRAAVEEDKKNRVLVQRFGKRLMNSAMVGSFESWREFVWLRKRLKYLALKTFNRLANSQLFGAWEVWVEVIEKEKEKEKEQYEMQFLVGKEREEAERKLAEAERKRQKGLEMIQRMMNGTLATTLIAWKSGAALMKRERIMLERFAKKMKNRQAYSTMISWREFVGQRKWIRGLMVRMLGGKEKKALFAALRRWDKFILHMKELEIEHGVVDQSDLLEQLHHEVQQLKAQNAILANQLGEEQGRKNDAAMRSMERFIRSWQQKAILTTMFAWKSYTQECVGNRRKMVKFLAKLTMGVVGRIFGSWAEYYFEEKRNRNKIKKLRARIQHGFAIRCLEEWRTVVGEQKRYRVLVERFALRMKNRVAVGAFMSWQEFVFLRKRLRQLAFKMFNRLFNSRVFGAWEVWLAAVEAQRRKEDEEEEMRFLVGQEKEDAERRIAEKEKKRQKGLEMIQRMVNGALAETLIAWKAWVKQQKEDRVKMERFGRRLMMRAVVSSLASWRAFTRQRKWLRGLLVRLLGGKEKKAMFAAFRRWERVSAHLRVLMVEHGTSDQNDLLEMLHHRVEELEAQNTLLIGQLGEANYAKQEGARRAMERFVQSWRNKALVTTLMAWKSYAKDAREDKLRMVKFLARLQKGVVIRIFEAWAGLLKESRRNATLIKRVGARLTKGLLFRCFSAWTGWAAGEKKNRVIVERFAKRMKNQRLFGSWGSWMEYIWLRKRARKLGYKVFNRICNATLLGAWDHWCGEVDRQKAAEQEEYDSRHSTEEERKRYLAKREEAEKKREAGLRSIQRLMNAA</sequence>
<evidence type="ECO:0000256" key="2">
    <source>
        <dbReference type="SAM" id="MobiDB-lite"/>
    </source>
</evidence>
<dbReference type="PANTHER" id="PTHR22028">
    <property type="entry name" value="SFI1 SPINDLE BODY DOMAIN-CONTAINING PROTEIN-RELATED"/>
    <property type="match status" value="1"/>
</dbReference>
<dbReference type="PANTHER" id="PTHR22028:SF9">
    <property type="entry name" value="SFI1 SPINDLE BODY DOMAIN-CONTAINING PROTEIN"/>
    <property type="match status" value="1"/>
</dbReference>
<evidence type="ECO:0000256" key="1">
    <source>
        <dbReference type="SAM" id="Coils"/>
    </source>
</evidence>
<name>A0A9W6ZI65_9STRA</name>
<feature type="coiled-coil region" evidence="1">
    <location>
        <begin position="1591"/>
        <end position="1633"/>
    </location>
</feature>
<feature type="region of interest" description="Disordered" evidence="2">
    <location>
        <begin position="1936"/>
        <end position="1956"/>
    </location>
</feature>
<dbReference type="EMBL" id="BRXZ01003281">
    <property type="protein sequence ID" value="GMH51518.1"/>
    <property type="molecule type" value="Genomic_DNA"/>
</dbReference>
<reference evidence="3" key="1">
    <citation type="submission" date="2022-07" db="EMBL/GenBank/DDBJ databases">
        <title>Genome analysis of Parmales, a sister group of diatoms, reveals the evolutionary specialization of diatoms from phago-mixotrophs to photoautotrophs.</title>
        <authorList>
            <person name="Ban H."/>
            <person name="Sato S."/>
            <person name="Yoshikawa S."/>
            <person name="Kazumasa Y."/>
            <person name="Nakamura Y."/>
            <person name="Ichinomiya M."/>
            <person name="Saitoh K."/>
            <person name="Sato N."/>
            <person name="Blanc-Mathieu R."/>
            <person name="Endo H."/>
            <person name="Kuwata A."/>
            <person name="Ogata H."/>
        </authorList>
    </citation>
    <scope>NUCLEOTIDE SEQUENCE</scope>
</reference>
<accession>A0A9W6ZI65</accession>
<feature type="coiled-coil region" evidence="1">
    <location>
        <begin position="720"/>
        <end position="747"/>
    </location>
</feature>
<dbReference type="Proteomes" id="UP001165082">
    <property type="component" value="Unassembled WGS sequence"/>
</dbReference>